<gene>
    <name evidence="1" type="ORF">S06H3_44735</name>
</gene>
<dbReference type="PANTHER" id="PTHR47829:SF1">
    <property type="entry name" value="HAD FAMILY PHOSPHATASE"/>
    <property type="match status" value="1"/>
</dbReference>
<dbReference type="InterPro" id="IPR023214">
    <property type="entry name" value="HAD_sf"/>
</dbReference>
<organism evidence="1">
    <name type="scientific">marine sediment metagenome</name>
    <dbReference type="NCBI Taxonomy" id="412755"/>
    <lineage>
        <taxon>unclassified sequences</taxon>
        <taxon>metagenomes</taxon>
        <taxon>ecological metagenomes</taxon>
    </lineage>
</organism>
<dbReference type="SUPFAM" id="SSF56784">
    <property type="entry name" value="HAD-like"/>
    <property type="match status" value="1"/>
</dbReference>
<proteinExistence type="predicted"/>
<dbReference type="NCBIfam" id="TIGR01509">
    <property type="entry name" value="HAD-SF-IA-v3"/>
    <property type="match status" value="1"/>
</dbReference>
<evidence type="ECO:0008006" key="2">
    <source>
        <dbReference type="Google" id="ProtNLM"/>
    </source>
</evidence>
<evidence type="ECO:0000313" key="1">
    <source>
        <dbReference type="EMBL" id="GAI42007.1"/>
    </source>
</evidence>
<name>X1NDC9_9ZZZZ</name>
<dbReference type="AlphaFoldDB" id="X1NDC9"/>
<dbReference type="EMBL" id="BARV01027854">
    <property type="protein sequence ID" value="GAI42007.1"/>
    <property type="molecule type" value="Genomic_DNA"/>
</dbReference>
<reference evidence="1" key="1">
    <citation type="journal article" date="2014" name="Front. Microbiol.">
        <title>High frequency of phylogenetically diverse reductive dehalogenase-homologous genes in deep subseafloor sedimentary metagenomes.</title>
        <authorList>
            <person name="Kawai M."/>
            <person name="Futagami T."/>
            <person name="Toyoda A."/>
            <person name="Takaki Y."/>
            <person name="Nishi S."/>
            <person name="Hori S."/>
            <person name="Arai W."/>
            <person name="Tsubouchi T."/>
            <person name="Morono Y."/>
            <person name="Uchiyama I."/>
            <person name="Ito T."/>
            <person name="Fujiyama A."/>
            <person name="Inagaki F."/>
            <person name="Takami H."/>
        </authorList>
    </citation>
    <scope>NUCLEOTIDE SEQUENCE</scope>
    <source>
        <strain evidence="1">Expedition CK06-06</strain>
    </source>
</reference>
<dbReference type="Gene3D" id="3.40.50.1000">
    <property type="entry name" value="HAD superfamily/HAD-like"/>
    <property type="match status" value="1"/>
</dbReference>
<sequence>AGLTTKEISEALPYIPRKYEKFKELWDLLPILKKNYKLAVINNGNNLAEKYWKKKFGFNIFDAFVNSAKEKVKKPNPKIYLITCKKLNVKPKNCLFMDDTEENIIAAKRLKMKTILWKKGKKKEHLRKFISIIQS</sequence>
<dbReference type="Pfam" id="PF00702">
    <property type="entry name" value="Hydrolase"/>
    <property type="match status" value="1"/>
</dbReference>
<accession>X1NDC9</accession>
<protein>
    <recommendedName>
        <fullName evidence="2">FCP1 homology domain-containing protein</fullName>
    </recommendedName>
</protein>
<dbReference type="InterPro" id="IPR036412">
    <property type="entry name" value="HAD-like_sf"/>
</dbReference>
<dbReference type="NCBIfam" id="TIGR01549">
    <property type="entry name" value="HAD-SF-IA-v1"/>
    <property type="match status" value="1"/>
</dbReference>
<dbReference type="PANTHER" id="PTHR47829">
    <property type="entry name" value="HYDROLASE, PUTATIVE (AFU_ORTHOLOGUE AFUA_1G12880)-RELATED"/>
    <property type="match status" value="1"/>
</dbReference>
<comment type="caution">
    <text evidence="1">The sequence shown here is derived from an EMBL/GenBank/DDBJ whole genome shotgun (WGS) entry which is preliminary data.</text>
</comment>
<dbReference type="InterPro" id="IPR006439">
    <property type="entry name" value="HAD-SF_hydro_IA"/>
</dbReference>
<dbReference type="InterPro" id="IPR052898">
    <property type="entry name" value="ACAD10-like"/>
</dbReference>
<feature type="non-terminal residue" evidence="1">
    <location>
        <position position="1"/>
    </location>
</feature>
<dbReference type="PRINTS" id="PR00413">
    <property type="entry name" value="HADHALOGNASE"/>
</dbReference>